<dbReference type="InterPro" id="IPR001128">
    <property type="entry name" value="Cyt_P450"/>
</dbReference>
<keyword evidence="2" id="KW-0560">Oxidoreductase</keyword>
<dbReference type="InterPro" id="IPR036396">
    <property type="entry name" value="Cyt_P450_sf"/>
</dbReference>
<evidence type="ECO:0000256" key="3">
    <source>
        <dbReference type="SAM" id="MobiDB-lite"/>
    </source>
</evidence>
<sequence>MTLASDHGAPAATATPPAPPRFNPFTRAYADDPYPTLAALRSRRPVLPVAGCDGRDWVVTGQAALRHALSHPDVGVDDLPARVNRAAAEAGASPSLHTLAHHLGHWLFFMDGASHRALRGLLAPIGRRDAMVAHRARLTDLADRSIDALARTLDHTGGVDLVPDLAAPYVFQANALVLGLDRDMPADACHLGGSDGAWAWASHASRLFDIFTQPMPPRRLNAIADAAAALDAPIAAALATGDVDADPARAAPLPALLRRGLDAHRLTREAATALVVMMLAVGQDTAQNLIANAIAALFAAPDQARRLTARPDLAAAAARECARYDSPVQMIVRRTERPLALGGEAIAAGERLFLMLGAANRDPATVNAPDRLWLAREDASLLPFGHGPHFCLGAQAALVQTECLLAALARRDFWARHRLEASERLRAPHLRGFARLCVRPSD</sequence>
<feature type="region of interest" description="Disordered" evidence="3">
    <location>
        <begin position="1"/>
        <end position="23"/>
    </location>
</feature>
<proteinExistence type="inferred from homology"/>
<comment type="caution">
    <text evidence="4">The sequence shown here is derived from an EMBL/GenBank/DDBJ whole genome shotgun (WGS) entry which is preliminary data.</text>
</comment>
<dbReference type="PANTHER" id="PTHR46696">
    <property type="entry name" value="P450, PUTATIVE (EUROFUNG)-RELATED"/>
    <property type="match status" value="1"/>
</dbReference>
<dbReference type="EMBL" id="SLXO01000012">
    <property type="protein sequence ID" value="TCP31107.1"/>
    <property type="molecule type" value="Genomic_DNA"/>
</dbReference>
<comment type="similarity">
    <text evidence="1 2">Belongs to the cytochrome P450 family.</text>
</comment>
<dbReference type="RefSeq" id="WP_132709363.1">
    <property type="nucleotide sequence ID" value="NZ_JACIGF010000012.1"/>
</dbReference>
<dbReference type="GO" id="GO:0016705">
    <property type="term" value="F:oxidoreductase activity, acting on paired donors, with incorporation or reduction of molecular oxygen"/>
    <property type="evidence" value="ECO:0007669"/>
    <property type="project" value="InterPro"/>
</dbReference>
<evidence type="ECO:0000256" key="2">
    <source>
        <dbReference type="RuleBase" id="RU000461"/>
    </source>
</evidence>
<name>A0A4R2P8E7_RHOSA</name>
<dbReference type="PANTHER" id="PTHR46696:SF1">
    <property type="entry name" value="CYTOCHROME P450 YJIB-RELATED"/>
    <property type="match status" value="1"/>
</dbReference>
<dbReference type="PROSITE" id="PS00086">
    <property type="entry name" value="CYTOCHROME_P450"/>
    <property type="match status" value="1"/>
</dbReference>
<protein>
    <submittedName>
        <fullName evidence="4">Cytochrome P450</fullName>
    </submittedName>
</protein>
<dbReference type="InterPro" id="IPR017972">
    <property type="entry name" value="Cyt_P450_CS"/>
</dbReference>
<evidence type="ECO:0000313" key="5">
    <source>
        <dbReference type="Proteomes" id="UP000295399"/>
    </source>
</evidence>
<keyword evidence="2" id="KW-0408">Iron</keyword>
<organism evidence="4 5">
    <name type="scientific">Rhodothalassium salexigens DSM 2132</name>
    <dbReference type="NCBI Taxonomy" id="1188247"/>
    <lineage>
        <taxon>Bacteria</taxon>
        <taxon>Pseudomonadati</taxon>
        <taxon>Pseudomonadota</taxon>
        <taxon>Alphaproteobacteria</taxon>
        <taxon>Rhodothalassiales</taxon>
        <taxon>Rhodothalassiaceae</taxon>
        <taxon>Rhodothalassium</taxon>
    </lineage>
</organism>
<evidence type="ECO:0000256" key="1">
    <source>
        <dbReference type="ARBA" id="ARBA00010617"/>
    </source>
</evidence>
<dbReference type="OrthoDB" id="9764248at2"/>
<dbReference type="Pfam" id="PF00067">
    <property type="entry name" value="p450"/>
    <property type="match status" value="1"/>
</dbReference>
<dbReference type="GO" id="GO:0004497">
    <property type="term" value="F:monooxygenase activity"/>
    <property type="evidence" value="ECO:0007669"/>
    <property type="project" value="UniProtKB-KW"/>
</dbReference>
<dbReference type="SUPFAM" id="SSF48264">
    <property type="entry name" value="Cytochrome P450"/>
    <property type="match status" value="1"/>
</dbReference>
<keyword evidence="2" id="KW-0503">Monooxygenase</keyword>
<gene>
    <name evidence="4" type="ORF">EV659_11236</name>
</gene>
<dbReference type="AlphaFoldDB" id="A0A4R2P8E7"/>
<dbReference type="Gene3D" id="1.10.630.10">
    <property type="entry name" value="Cytochrome P450"/>
    <property type="match status" value="1"/>
</dbReference>
<keyword evidence="2" id="KW-0479">Metal-binding</keyword>
<keyword evidence="5" id="KW-1185">Reference proteome</keyword>
<dbReference type="InParanoid" id="A0A4R2P8E7"/>
<dbReference type="InterPro" id="IPR002397">
    <property type="entry name" value="Cyt_P450_B"/>
</dbReference>
<dbReference type="PRINTS" id="PR00359">
    <property type="entry name" value="BP450"/>
</dbReference>
<keyword evidence="2" id="KW-0349">Heme</keyword>
<dbReference type="GO" id="GO:0005506">
    <property type="term" value="F:iron ion binding"/>
    <property type="evidence" value="ECO:0007669"/>
    <property type="project" value="InterPro"/>
</dbReference>
<dbReference type="Proteomes" id="UP000295399">
    <property type="component" value="Unassembled WGS sequence"/>
</dbReference>
<evidence type="ECO:0000313" key="4">
    <source>
        <dbReference type="EMBL" id="TCP31107.1"/>
    </source>
</evidence>
<reference evidence="4 5" key="1">
    <citation type="submission" date="2019-03" db="EMBL/GenBank/DDBJ databases">
        <title>Genomic Encyclopedia of Type Strains, Phase IV (KMG-IV): sequencing the most valuable type-strain genomes for metagenomic binning, comparative biology and taxonomic classification.</title>
        <authorList>
            <person name="Goeker M."/>
        </authorList>
    </citation>
    <scope>NUCLEOTIDE SEQUENCE [LARGE SCALE GENOMIC DNA]</scope>
    <source>
        <strain evidence="4 5">DSM 2132</strain>
    </source>
</reference>
<dbReference type="GO" id="GO:0020037">
    <property type="term" value="F:heme binding"/>
    <property type="evidence" value="ECO:0007669"/>
    <property type="project" value="InterPro"/>
</dbReference>
<accession>A0A4R2P8E7</accession>